<sequence length="123" mass="13632">MIARVKTTKIGSNGIRRTWFSRCATGVVVEFFVETVSKKDKAKDFVRGNSRTNKNEEIPIPVLVLVGIPQKCCSAQLCEGAVLAMAQRNAVWVAGRQHDISTTETVHVGDHLKLIGFAFKKKF</sequence>
<dbReference type="Proteomes" id="UP001562425">
    <property type="component" value="Unassembled WGS sequence"/>
</dbReference>
<gene>
    <name evidence="1" type="ORF">pipiens_015165</name>
</gene>
<keyword evidence="2" id="KW-1185">Reference proteome</keyword>
<accession>A0ABD1CRT1</accession>
<evidence type="ECO:0000313" key="2">
    <source>
        <dbReference type="Proteomes" id="UP001562425"/>
    </source>
</evidence>
<protein>
    <submittedName>
        <fullName evidence="1">Uncharacterized protein</fullName>
    </submittedName>
</protein>
<dbReference type="AlphaFoldDB" id="A0ABD1CRT1"/>
<comment type="caution">
    <text evidence="1">The sequence shown here is derived from an EMBL/GenBank/DDBJ whole genome shotgun (WGS) entry which is preliminary data.</text>
</comment>
<evidence type="ECO:0000313" key="1">
    <source>
        <dbReference type="EMBL" id="KAL1379081.1"/>
    </source>
</evidence>
<proteinExistence type="predicted"/>
<organism evidence="1 2">
    <name type="scientific">Culex pipiens pipiens</name>
    <name type="common">Northern house mosquito</name>
    <dbReference type="NCBI Taxonomy" id="38569"/>
    <lineage>
        <taxon>Eukaryota</taxon>
        <taxon>Metazoa</taxon>
        <taxon>Ecdysozoa</taxon>
        <taxon>Arthropoda</taxon>
        <taxon>Hexapoda</taxon>
        <taxon>Insecta</taxon>
        <taxon>Pterygota</taxon>
        <taxon>Neoptera</taxon>
        <taxon>Endopterygota</taxon>
        <taxon>Diptera</taxon>
        <taxon>Nematocera</taxon>
        <taxon>Culicoidea</taxon>
        <taxon>Culicidae</taxon>
        <taxon>Culicinae</taxon>
        <taxon>Culicini</taxon>
        <taxon>Culex</taxon>
        <taxon>Culex</taxon>
    </lineage>
</organism>
<dbReference type="EMBL" id="JBEHCU010009893">
    <property type="protein sequence ID" value="KAL1379081.1"/>
    <property type="molecule type" value="Genomic_DNA"/>
</dbReference>
<reference evidence="1 2" key="1">
    <citation type="submission" date="2024-05" db="EMBL/GenBank/DDBJ databases">
        <title>Culex pipiens pipiens assembly and annotation.</title>
        <authorList>
            <person name="Alout H."/>
            <person name="Durand T."/>
        </authorList>
    </citation>
    <scope>NUCLEOTIDE SEQUENCE [LARGE SCALE GENOMIC DNA]</scope>
    <source>
        <strain evidence="1">HA-2024</strain>
        <tissue evidence="1">Whole body</tissue>
    </source>
</reference>
<name>A0ABD1CRT1_CULPP</name>